<keyword evidence="2" id="KW-0547">Nucleotide-binding</keyword>
<sequence>MNSITLDKVLPQYFIPKTVDNPNTIWNKKTVFEKGNCYLIIAPSGSGKSTLATSILGNHFQYEGAIYYDTTKVASLSIEQIVNYRKSNIQLLFQDVRLINDLTIRKNILLRTFSKLNNQIEENINSYAETLGITKLLDKKAKNCSYGERQRAAILRSLINPTDFLIYDECFSHLDQENKEIAFQLIQKVAQENKSALLFFELNDFAFEHELKILNL</sequence>
<dbReference type="Proteomes" id="UP001589607">
    <property type="component" value="Unassembled WGS sequence"/>
</dbReference>
<dbReference type="InterPro" id="IPR027417">
    <property type="entry name" value="P-loop_NTPase"/>
</dbReference>
<proteinExistence type="inferred from homology"/>
<accession>A0ABV5GJC5</accession>
<keyword evidence="3 5" id="KW-0067">ATP-binding</keyword>
<gene>
    <name evidence="5" type="ORF">ACFFVF_03010</name>
</gene>
<protein>
    <submittedName>
        <fullName evidence="5">ATP-binding cassette domain-containing protein</fullName>
    </submittedName>
</protein>
<keyword evidence="6" id="KW-1185">Reference proteome</keyword>
<dbReference type="RefSeq" id="WP_236453893.1">
    <property type="nucleotide sequence ID" value="NZ_CBCSGE010000020.1"/>
</dbReference>
<organism evidence="5 6">
    <name type="scientific">Flavobacterium jumunjinense</name>
    <dbReference type="NCBI Taxonomy" id="998845"/>
    <lineage>
        <taxon>Bacteria</taxon>
        <taxon>Pseudomonadati</taxon>
        <taxon>Bacteroidota</taxon>
        <taxon>Flavobacteriia</taxon>
        <taxon>Flavobacteriales</taxon>
        <taxon>Flavobacteriaceae</taxon>
        <taxon>Flavobacterium</taxon>
    </lineage>
</organism>
<dbReference type="SMART" id="SM00382">
    <property type="entry name" value="AAA"/>
    <property type="match status" value="1"/>
</dbReference>
<dbReference type="InterPro" id="IPR003439">
    <property type="entry name" value="ABC_transporter-like_ATP-bd"/>
</dbReference>
<reference evidence="5 6" key="1">
    <citation type="submission" date="2024-09" db="EMBL/GenBank/DDBJ databases">
        <authorList>
            <person name="Sun Q."/>
            <person name="Mori K."/>
        </authorList>
    </citation>
    <scope>NUCLEOTIDE SEQUENCE [LARGE SCALE GENOMIC DNA]</scope>
    <source>
        <strain evidence="5 6">CECT 7955</strain>
    </source>
</reference>
<dbReference type="SUPFAM" id="SSF52540">
    <property type="entry name" value="P-loop containing nucleoside triphosphate hydrolases"/>
    <property type="match status" value="1"/>
</dbReference>
<evidence type="ECO:0000256" key="2">
    <source>
        <dbReference type="ARBA" id="ARBA00022741"/>
    </source>
</evidence>
<dbReference type="PROSITE" id="PS00211">
    <property type="entry name" value="ABC_TRANSPORTER_1"/>
    <property type="match status" value="1"/>
</dbReference>
<feature type="domain" description="ABC transporter" evidence="4">
    <location>
        <begin position="4"/>
        <end position="216"/>
    </location>
</feature>
<dbReference type="InterPro" id="IPR015854">
    <property type="entry name" value="ABC_transpr_LolD-like"/>
</dbReference>
<dbReference type="PROSITE" id="PS50893">
    <property type="entry name" value="ABC_TRANSPORTER_2"/>
    <property type="match status" value="1"/>
</dbReference>
<comment type="caution">
    <text evidence="5">The sequence shown here is derived from an EMBL/GenBank/DDBJ whole genome shotgun (WGS) entry which is preliminary data.</text>
</comment>
<name>A0ABV5GJC5_9FLAO</name>
<dbReference type="InterPro" id="IPR003593">
    <property type="entry name" value="AAA+_ATPase"/>
</dbReference>
<dbReference type="EMBL" id="JBHMEY010000007">
    <property type="protein sequence ID" value="MFB9095473.1"/>
    <property type="molecule type" value="Genomic_DNA"/>
</dbReference>
<dbReference type="Pfam" id="PF00005">
    <property type="entry name" value="ABC_tran"/>
    <property type="match status" value="1"/>
</dbReference>
<dbReference type="PANTHER" id="PTHR24220:SF689">
    <property type="entry name" value="LIPOPROTEIN-RELEASING SYSTEM ATP-BINDING PROTEIN LOLD"/>
    <property type="match status" value="1"/>
</dbReference>
<evidence type="ECO:0000256" key="1">
    <source>
        <dbReference type="ARBA" id="ARBA00005417"/>
    </source>
</evidence>
<evidence type="ECO:0000256" key="3">
    <source>
        <dbReference type="ARBA" id="ARBA00022840"/>
    </source>
</evidence>
<comment type="similarity">
    <text evidence="1">Belongs to the ABC transporter superfamily.</text>
</comment>
<dbReference type="PANTHER" id="PTHR24220">
    <property type="entry name" value="IMPORT ATP-BINDING PROTEIN"/>
    <property type="match status" value="1"/>
</dbReference>
<dbReference type="InterPro" id="IPR017871">
    <property type="entry name" value="ABC_transporter-like_CS"/>
</dbReference>
<evidence type="ECO:0000313" key="5">
    <source>
        <dbReference type="EMBL" id="MFB9095473.1"/>
    </source>
</evidence>
<dbReference type="Gene3D" id="3.40.50.300">
    <property type="entry name" value="P-loop containing nucleotide triphosphate hydrolases"/>
    <property type="match status" value="1"/>
</dbReference>
<evidence type="ECO:0000313" key="6">
    <source>
        <dbReference type="Proteomes" id="UP001589607"/>
    </source>
</evidence>
<dbReference type="GO" id="GO:0005524">
    <property type="term" value="F:ATP binding"/>
    <property type="evidence" value="ECO:0007669"/>
    <property type="project" value="UniProtKB-KW"/>
</dbReference>
<evidence type="ECO:0000259" key="4">
    <source>
        <dbReference type="PROSITE" id="PS50893"/>
    </source>
</evidence>